<evidence type="ECO:0000256" key="3">
    <source>
        <dbReference type="ARBA" id="ARBA00022676"/>
    </source>
</evidence>
<evidence type="ECO:0000256" key="10">
    <source>
        <dbReference type="RuleBase" id="RU363063"/>
    </source>
</evidence>
<dbReference type="PANTHER" id="PTHR11214:SF3">
    <property type="entry name" value="BETA-1,3-GALACTOSYLTRANSFERASE 6"/>
    <property type="match status" value="1"/>
</dbReference>
<name>A0A0C2BYA9_9BILA</name>
<gene>
    <name evidence="11" type="ORF">ANCDUO_20969</name>
</gene>
<dbReference type="GO" id="GO:0000139">
    <property type="term" value="C:Golgi membrane"/>
    <property type="evidence" value="ECO:0007669"/>
    <property type="project" value="UniProtKB-SubCell"/>
</dbReference>
<feature type="non-terminal residue" evidence="11">
    <location>
        <position position="1"/>
    </location>
</feature>
<dbReference type="OrthoDB" id="6355886at2759"/>
<dbReference type="Pfam" id="PF01762">
    <property type="entry name" value="Galactosyl_T"/>
    <property type="match status" value="1"/>
</dbReference>
<evidence type="ECO:0000256" key="5">
    <source>
        <dbReference type="ARBA" id="ARBA00022692"/>
    </source>
</evidence>
<evidence type="ECO:0000256" key="8">
    <source>
        <dbReference type="ARBA" id="ARBA00023034"/>
    </source>
</evidence>
<keyword evidence="4" id="KW-0808">Transferase</keyword>
<dbReference type="GO" id="GO:0006493">
    <property type="term" value="P:protein O-linked glycosylation"/>
    <property type="evidence" value="ECO:0007669"/>
    <property type="project" value="TreeGrafter"/>
</dbReference>
<keyword evidence="7" id="KW-1133">Transmembrane helix</keyword>
<evidence type="ECO:0000256" key="4">
    <source>
        <dbReference type="ARBA" id="ARBA00022679"/>
    </source>
</evidence>
<proteinExistence type="inferred from homology"/>
<evidence type="ECO:0000313" key="11">
    <source>
        <dbReference type="EMBL" id="KIH48958.1"/>
    </source>
</evidence>
<dbReference type="Proteomes" id="UP000054047">
    <property type="component" value="Unassembled WGS sequence"/>
</dbReference>
<reference evidence="11 12" key="1">
    <citation type="submission" date="2013-12" db="EMBL/GenBank/DDBJ databases">
        <title>Draft genome of the parsitic nematode Ancylostoma duodenale.</title>
        <authorList>
            <person name="Mitreva M."/>
        </authorList>
    </citation>
    <scope>NUCLEOTIDE SEQUENCE [LARGE SCALE GENOMIC DNA]</scope>
    <source>
        <strain evidence="11 12">Zhejiang</strain>
    </source>
</reference>
<keyword evidence="3 10" id="KW-0328">Glycosyltransferase</keyword>
<evidence type="ECO:0000256" key="6">
    <source>
        <dbReference type="ARBA" id="ARBA00022968"/>
    </source>
</evidence>
<evidence type="ECO:0000256" key="9">
    <source>
        <dbReference type="ARBA" id="ARBA00023136"/>
    </source>
</evidence>
<sequence length="163" mass="19004">LLQPNSYLVVPDIAYVRQSRVAVLVLSAVGDFHSREQWRLTYANEKNRKKACYDYDVIFLVGLAKDPYINGKIRVEGQTYGDILQADYIDSYRNISIKILSGFRYVSIVSQDLRAIIRMDDDMNWRIANVTDFINTTVRPEKKAFYCERSERGISPPRDRRNK</sequence>
<keyword evidence="12" id="KW-1185">Reference proteome</keyword>
<dbReference type="PANTHER" id="PTHR11214">
    <property type="entry name" value="BETA-1,3-N-ACETYLGLUCOSAMINYLTRANSFERASE"/>
    <property type="match status" value="1"/>
</dbReference>
<evidence type="ECO:0000256" key="7">
    <source>
        <dbReference type="ARBA" id="ARBA00022989"/>
    </source>
</evidence>
<organism evidence="11 12">
    <name type="scientific">Ancylostoma duodenale</name>
    <dbReference type="NCBI Taxonomy" id="51022"/>
    <lineage>
        <taxon>Eukaryota</taxon>
        <taxon>Metazoa</taxon>
        <taxon>Ecdysozoa</taxon>
        <taxon>Nematoda</taxon>
        <taxon>Chromadorea</taxon>
        <taxon>Rhabditida</taxon>
        <taxon>Rhabditina</taxon>
        <taxon>Rhabditomorpha</taxon>
        <taxon>Strongyloidea</taxon>
        <taxon>Ancylostomatidae</taxon>
        <taxon>Ancylostomatinae</taxon>
        <taxon>Ancylostoma</taxon>
    </lineage>
</organism>
<protein>
    <recommendedName>
        <fullName evidence="10">Hexosyltransferase</fullName>
        <ecNumber evidence="10">2.4.1.-</ecNumber>
    </recommendedName>
</protein>
<dbReference type="InterPro" id="IPR002659">
    <property type="entry name" value="Glyco_trans_31"/>
</dbReference>
<keyword evidence="6" id="KW-0735">Signal-anchor</keyword>
<accession>A0A0C2BYA9</accession>
<keyword evidence="9" id="KW-0472">Membrane</keyword>
<evidence type="ECO:0000313" key="12">
    <source>
        <dbReference type="Proteomes" id="UP000054047"/>
    </source>
</evidence>
<evidence type="ECO:0000256" key="2">
    <source>
        <dbReference type="ARBA" id="ARBA00008661"/>
    </source>
</evidence>
<dbReference type="GO" id="GO:0016758">
    <property type="term" value="F:hexosyltransferase activity"/>
    <property type="evidence" value="ECO:0007669"/>
    <property type="project" value="InterPro"/>
</dbReference>
<keyword evidence="5" id="KW-0812">Transmembrane</keyword>
<comment type="subcellular location">
    <subcellularLocation>
        <location evidence="1 10">Golgi apparatus membrane</location>
        <topology evidence="1 10">Single-pass type II membrane protein</topology>
    </subcellularLocation>
</comment>
<dbReference type="EMBL" id="KN755880">
    <property type="protein sequence ID" value="KIH48958.1"/>
    <property type="molecule type" value="Genomic_DNA"/>
</dbReference>
<keyword evidence="8 10" id="KW-0333">Golgi apparatus</keyword>
<dbReference type="AlphaFoldDB" id="A0A0C2BYA9"/>
<comment type="similarity">
    <text evidence="2 10">Belongs to the glycosyltransferase 31 family.</text>
</comment>
<dbReference type="EC" id="2.4.1.-" evidence="10"/>
<evidence type="ECO:0000256" key="1">
    <source>
        <dbReference type="ARBA" id="ARBA00004323"/>
    </source>
</evidence>
<feature type="non-terminal residue" evidence="11">
    <location>
        <position position="163"/>
    </location>
</feature>